<organism evidence="1 2">
    <name type="scientific">Amphritea atlantica</name>
    <dbReference type="NCBI Taxonomy" id="355243"/>
    <lineage>
        <taxon>Bacteria</taxon>
        <taxon>Pseudomonadati</taxon>
        <taxon>Pseudomonadota</taxon>
        <taxon>Gammaproteobacteria</taxon>
        <taxon>Oceanospirillales</taxon>
        <taxon>Oceanospirillaceae</taxon>
        <taxon>Amphritea</taxon>
    </lineage>
</organism>
<accession>A0A1H9JS36</accession>
<dbReference type="Proteomes" id="UP000198749">
    <property type="component" value="Unassembled WGS sequence"/>
</dbReference>
<keyword evidence="2" id="KW-1185">Reference proteome</keyword>
<reference evidence="2" key="1">
    <citation type="submission" date="2016-10" db="EMBL/GenBank/DDBJ databases">
        <authorList>
            <person name="Varghese N."/>
            <person name="Submissions S."/>
        </authorList>
    </citation>
    <scope>NUCLEOTIDE SEQUENCE [LARGE SCALE GENOMIC DNA]</scope>
    <source>
        <strain evidence="2">DSM 18887</strain>
    </source>
</reference>
<protein>
    <submittedName>
        <fullName evidence="1">Uncharacterized protein</fullName>
    </submittedName>
</protein>
<name>A0A1H9JS36_9GAMM</name>
<dbReference type="AlphaFoldDB" id="A0A1H9JS36"/>
<proteinExistence type="predicted"/>
<gene>
    <name evidence="1" type="ORF">SAMN03080615_03159</name>
</gene>
<sequence>MISIKNLWKYFIASILVLIAINHSAYAKESLYQQKLRIVNEVLWPVMGSITLEDLRSRTIGNSSVNDKFSHLSDESLQVTSKMYLMVIANMLNLEEVKALKAMSLTMVGGVIVQDLPMTIYGHPALKISEEMYSPEEWQEWEHFLIGNSTLIYSIHYKMKNNLEDELEKAKAIIASQKKST</sequence>
<evidence type="ECO:0000313" key="2">
    <source>
        <dbReference type="Proteomes" id="UP000198749"/>
    </source>
</evidence>
<dbReference type="EMBL" id="FOGB01000010">
    <property type="protein sequence ID" value="SEQ89801.1"/>
    <property type="molecule type" value="Genomic_DNA"/>
</dbReference>
<dbReference type="RefSeq" id="WP_091360200.1">
    <property type="nucleotide sequence ID" value="NZ_AP025284.1"/>
</dbReference>
<evidence type="ECO:0000313" key="1">
    <source>
        <dbReference type="EMBL" id="SEQ89801.1"/>
    </source>
</evidence>